<dbReference type="Gene3D" id="3.20.20.220">
    <property type="match status" value="1"/>
</dbReference>
<keyword evidence="4 6" id="KW-0274">FAD</keyword>
<dbReference type="AlphaFoldDB" id="A0A316EEK4"/>
<evidence type="ECO:0000256" key="2">
    <source>
        <dbReference type="ARBA" id="ARBA00004777"/>
    </source>
</evidence>
<proteinExistence type="inferred from homology"/>
<evidence type="ECO:0000256" key="5">
    <source>
        <dbReference type="ARBA" id="ARBA00023002"/>
    </source>
</evidence>
<evidence type="ECO:0000313" key="7">
    <source>
        <dbReference type="EMBL" id="PWK28631.1"/>
    </source>
</evidence>
<evidence type="ECO:0000256" key="1">
    <source>
        <dbReference type="ARBA" id="ARBA00001974"/>
    </source>
</evidence>
<protein>
    <recommendedName>
        <fullName evidence="6">Methylenetetrahydrofolate reductase</fullName>
    </recommendedName>
</protein>
<comment type="pathway">
    <text evidence="2 6">One-carbon metabolism; tetrahydrofolate interconversion.</text>
</comment>
<keyword evidence="5 6" id="KW-0560">Oxidoreductase</keyword>
<organism evidence="7 8">
    <name type="scientific">Arcicella aurantiaca</name>
    <dbReference type="NCBI Taxonomy" id="591202"/>
    <lineage>
        <taxon>Bacteria</taxon>
        <taxon>Pseudomonadati</taxon>
        <taxon>Bacteroidota</taxon>
        <taxon>Cytophagia</taxon>
        <taxon>Cytophagales</taxon>
        <taxon>Flectobacillaceae</taxon>
        <taxon>Arcicella</taxon>
    </lineage>
</organism>
<dbReference type="Pfam" id="PF02219">
    <property type="entry name" value="MTHFR"/>
    <property type="match status" value="1"/>
</dbReference>
<name>A0A316EEK4_9BACT</name>
<comment type="similarity">
    <text evidence="6">Belongs to the methylenetetrahydrofolate reductase family.</text>
</comment>
<dbReference type="GO" id="GO:0035999">
    <property type="term" value="P:tetrahydrofolate interconversion"/>
    <property type="evidence" value="ECO:0007669"/>
    <property type="project" value="UniProtKB-UniPathway"/>
</dbReference>
<accession>A0A316EEK4</accession>
<keyword evidence="8" id="KW-1185">Reference proteome</keyword>
<dbReference type="OrthoDB" id="4367389at2"/>
<dbReference type="Proteomes" id="UP000245489">
    <property type="component" value="Unassembled WGS sequence"/>
</dbReference>
<dbReference type="UniPathway" id="UPA00193"/>
<dbReference type="InterPro" id="IPR003171">
    <property type="entry name" value="Mehydrof_redctse-like"/>
</dbReference>
<dbReference type="GO" id="GO:0004489">
    <property type="term" value="F:methylenetetrahydrofolate reductase [NAD(P)H] activity"/>
    <property type="evidence" value="ECO:0007669"/>
    <property type="project" value="InterPro"/>
</dbReference>
<keyword evidence="3 6" id="KW-0285">Flavoprotein</keyword>
<evidence type="ECO:0000313" key="8">
    <source>
        <dbReference type="Proteomes" id="UP000245489"/>
    </source>
</evidence>
<evidence type="ECO:0000256" key="4">
    <source>
        <dbReference type="ARBA" id="ARBA00022827"/>
    </source>
</evidence>
<dbReference type="RefSeq" id="WP_109741610.1">
    <property type="nucleotide sequence ID" value="NZ_QGGO01000003.1"/>
</dbReference>
<reference evidence="7 8" key="1">
    <citation type="submission" date="2018-05" db="EMBL/GenBank/DDBJ databases">
        <title>Genomic Encyclopedia of Archaeal and Bacterial Type Strains, Phase II (KMG-II): from individual species to whole genera.</title>
        <authorList>
            <person name="Goeker M."/>
        </authorList>
    </citation>
    <scope>NUCLEOTIDE SEQUENCE [LARGE SCALE GENOMIC DNA]</scope>
    <source>
        <strain evidence="7 8">DSM 22214</strain>
    </source>
</reference>
<dbReference type="GO" id="GO:0006555">
    <property type="term" value="P:methionine metabolic process"/>
    <property type="evidence" value="ECO:0007669"/>
    <property type="project" value="InterPro"/>
</dbReference>
<comment type="caution">
    <text evidence="7">The sequence shown here is derived from an EMBL/GenBank/DDBJ whole genome shotgun (WGS) entry which is preliminary data.</text>
</comment>
<gene>
    <name evidence="7" type="ORF">LV89_00835</name>
</gene>
<comment type="cofactor">
    <cofactor evidence="1 6">
        <name>FAD</name>
        <dbReference type="ChEBI" id="CHEBI:57692"/>
    </cofactor>
</comment>
<dbReference type="EMBL" id="QGGO01000003">
    <property type="protein sequence ID" value="PWK28631.1"/>
    <property type="molecule type" value="Genomic_DNA"/>
</dbReference>
<dbReference type="SUPFAM" id="SSF51730">
    <property type="entry name" value="FAD-linked oxidoreductase"/>
    <property type="match status" value="1"/>
</dbReference>
<evidence type="ECO:0000256" key="6">
    <source>
        <dbReference type="RuleBase" id="RU003862"/>
    </source>
</evidence>
<evidence type="ECO:0000256" key="3">
    <source>
        <dbReference type="ARBA" id="ARBA00022630"/>
    </source>
</evidence>
<sequence length="310" mass="35252">MFLDRIKSKESGILLYGITPPKSQVEPQKVVEIAEKTLARLHSLDIDALVVYDVQDESARTTEERPFPFLSAHDPFEFAKNHLHSLNIPKIIYRPASKFTQEELSVWVDDVIAHDFSPVFVGVPAPDFVPITTLPQAYDVWRKHEEKSVIGAVMIPERHAVLNDEDQRILDKMSSGVSYFISQCVFNVDYAKRVVDDLAKTCTAKNIEIPTLIFTLTACGSIKTLHFMEWLGIHIPEDLKEELRNSENILERSVDVCITIADELIKYCSEKNVPFGFNIESVAIRKDEIEASIFMVNKVGEMMKEIGIRK</sequence>
<dbReference type="InterPro" id="IPR029041">
    <property type="entry name" value="FAD-linked_oxidoreductase-like"/>
</dbReference>